<dbReference type="EMBL" id="JAAAUY010001026">
    <property type="protein sequence ID" value="KAF9324805.1"/>
    <property type="molecule type" value="Genomic_DNA"/>
</dbReference>
<dbReference type="Pfam" id="PF14249">
    <property type="entry name" value="Tocopherol_cycl"/>
    <property type="match status" value="1"/>
</dbReference>
<protein>
    <submittedName>
        <fullName evidence="2">Uncharacterized protein</fullName>
    </submittedName>
</protein>
<accession>A0A9P5VHE9</accession>
<evidence type="ECO:0000313" key="3">
    <source>
        <dbReference type="Proteomes" id="UP000696485"/>
    </source>
</evidence>
<proteinExistence type="predicted"/>
<feature type="signal peptide" evidence="1">
    <location>
        <begin position="1"/>
        <end position="24"/>
    </location>
</feature>
<feature type="chain" id="PRO_5040365875" evidence="1">
    <location>
        <begin position="25"/>
        <end position="486"/>
    </location>
</feature>
<keyword evidence="3" id="KW-1185">Reference proteome</keyword>
<dbReference type="PANTHER" id="PTHR35309:SF4">
    <property type="entry name" value="TOCOPHEROL CYCLASE"/>
    <property type="match status" value="1"/>
</dbReference>
<organism evidence="2 3">
    <name type="scientific">Podila minutissima</name>
    <dbReference type="NCBI Taxonomy" id="64525"/>
    <lineage>
        <taxon>Eukaryota</taxon>
        <taxon>Fungi</taxon>
        <taxon>Fungi incertae sedis</taxon>
        <taxon>Mucoromycota</taxon>
        <taxon>Mortierellomycotina</taxon>
        <taxon>Mortierellomycetes</taxon>
        <taxon>Mortierellales</taxon>
        <taxon>Mortierellaceae</taxon>
        <taxon>Podila</taxon>
    </lineage>
</organism>
<dbReference type="PANTHER" id="PTHR35309">
    <property type="match status" value="1"/>
</dbReference>
<keyword evidence="1" id="KW-0732">Signal</keyword>
<dbReference type="InterPro" id="IPR025893">
    <property type="entry name" value="Tocopherol_cyclase"/>
</dbReference>
<comment type="caution">
    <text evidence="2">The sequence shown here is derived from an EMBL/GenBank/DDBJ whole genome shotgun (WGS) entry which is preliminary data.</text>
</comment>
<gene>
    <name evidence="2" type="ORF">BG006_000215</name>
</gene>
<reference evidence="2" key="1">
    <citation type="journal article" date="2020" name="Fungal Divers.">
        <title>Resolving the Mortierellaceae phylogeny through synthesis of multi-gene phylogenetics and phylogenomics.</title>
        <authorList>
            <person name="Vandepol N."/>
            <person name="Liber J."/>
            <person name="Desiro A."/>
            <person name="Na H."/>
            <person name="Kennedy M."/>
            <person name="Barry K."/>
            <person name="Grigoriev I.V."/>
            <person name="Miller A.N."/>
            <person name="O'Donnell K."/>
            <person name="Stajich J.E."/>
            <person name="Bonito G."/>
        </authorList>
    </citation>
    <scope>NUCLEOTIDE SEQUENCE</scope>
    <source>
        <strain evidence="2">NVP1</strain>
    </source>
</reference>
<evidence type="ECO:0000313" key="2">
    <source>
        <dbReference type="EMBL" id="KAF9324805.1"/>
    </source>
</evidence>
<dbReference type="AlphaFoldDB" id="A0A9P5VHE9"/>
<dbReference type="GO" id="GO:0009976">
    <property type="term" value="F:tocopherol cyclase activity"/>
    <property type="evidence" value="ECO:0007669"/>
    <property type="project" value="InterPro"/>
</dbReference>
<name>A0A9P5VHE9_9FUNG</name>
<dbReference type="Proteomes" id="UP000696485">
    <property type="component" value="Unassembled WGS sequence"/>
</dbReference>
<sequence>MRATSSASWTLGRILGSLFALATAVLVQRAIKPKQPYYWSNLRNMHRPLHFHGEHIRNNFFEGWYYKFTNNESTHTMAVIAGVYHPPHHPGHAAQQNHTHAFVMVLGLDAPSPSAYYRFPRKDFVDLGDRTPGHESAFKVRIGNSVFAHDELIIDLPASHYDRISEQELAAFYDTASQQYLQQFQSSKESQLRPLTVVYFRGLFPNRQELAHQDQEAFSIKAHFQFPASAQTPLPTSLLLPSIMGATAYLPFLECIHGVASLHHPIQRGHIATFSANDNILSESFYDGGVGYLEKDWGINFPSIWIWAQTNVFKTAPGSSMLFSLASIPVLGPDFSDWVKRHLPFASGLTEWPGMLLVYYHAPSKTLYNFSSYVPTAKLRSVKVSLDIDKGTQTVHFKATTRDHNWSEIALEANITRTIGGGTPLRTPSRSKRRMVIGVEETTTAQTTVKLWRVGSGEILVKDEGLGGGLEVEGNVKWLEDHINGA</sequence>
<evidence type="ECO:0000256" key="1">
    <source>
        <dbReference type="SAM" id="SignalP"/>
    </source>
</evidence>